<accession>A0A1H1QRU2</accession>
<dbReference type="GO" id="GO:0009523">
    <property type="term" value="C:photosystem II"/>
    <property type="evidence" value="ECO:0007669"/>
    <property type="project" value="UniProtKB-KW"/>
</dbReference>
<keyword evidence="1" id="KW-0602">Photosynthesis</keyword>
<name>A0A1H1QRU2_9PSED</name>
<dbReference type="InterPro" id="IPR015943">
    <property type="entry name" value="WD40/YVTN_repeat-like_dom_sf"/>
</dbReference>
<proteinExistence type="predicted"/>
<dbReference type="SUPFAM" id="SSF110296">
    <property type="entry name" value="Oligoxyloglucan reducing end-specific cellobiohydrolase"/>
    <property type="match status" value="1"/>
</dbReference>
<evidence type="ECO:0000313" key="5">
    <source>
        <dbReference type="Proteomes" id="UP000243359"/>
    </source>
</evidence>
<reference evidence="5" key="1">
    <citation type="submission" date="2016-10" db="EMBL/GenBank/DDBJ databases">
        <authorList>
            <person name="Varghese N."/>
            <person name="Submissions S."/>
        </authorList>
    </citation>
    <scope>NUCLEOTIDE SEQUENCE [LARGE SCALE GENOMIC DNA]</scope>
    <source>
        <strain evidence="5">KCTC 32247</strain>
    </source>
</reference>
<dbReference type="OrthoDB" id="9813892at2"/>
<dbReference type="EMBL" id="LT629751">
    <property type="protein sequence ID" value="SDS26125.1"/>
    <property type="molecule type" value="Genomic_DNA"/>
</dbReference>
<dbReference type="InterPro" id="IPR028203">
    <property type="entry name" value="PSII_CF48-like_dom"/>
</dbReference>
<keyword evidence="5" id="KW-1185">Reference proteome</keyword>
<organism evidence="4 5">
    <name type="scientific">Pseudomonas oryzae</name>
    <dbReference type="NCBI Taxonomy" id="1392877"/>
    <lineage>
        <taxon>Bacteria</taxon>
        <taxon>Pseudomonadati</taxon>
        <taxon>Pseudomonadota</taxon>
        <taxon>Gammaproteobacteria</taxon>
        <taxon>Pseudomonadales</taxon>
        <taxon>Pseudomonadaceae</taxon>
        <taxon>Pseudomonas</taxon>
    </lineage>
</organism>
<dbReference type="AlphaFoldDB" id="A0A1H1QRU2"/>
<evidence type="ECO:0000256" key="2">
    <source>
        <dbReference type="ARBA" id="ARBA00023276"/>
    </source>
</evidence>
<evidence type="ECO:0000259" key="3">
    <source>
        <dbReference type="Pfam" id="PF14870"/>
    </source>
</evidence>
<gene>
    <name evidence="4" type="ORF">SAMN05216221_1421</name>
</gene>
<dbReference type="PANTHER" id="PTHR47199">
    <property type="entry name" value="PHOTOSYSTEM II STABILITY/ASSEMBLY FACTOR HCF136, CHLOROPLASTIC"/>
    <property type="match status" value="1"/>
</dbReference>
<evidence type="ECO:0000256" key="1">
    <source>
        <dbReference type="ARBA" id="ARBA00022531"/>
    </source>
</evidence>
<evidence type="ECO:0000313" key="4">
    <source>
        <dbReference type="EMBL" id="SDS26125.1"/>
    </source>
</evidence>
<sequence>MLRFPASAHGRSGLRPQSLRVLRSLSVLLALPAALTGCEAALDLAGVEQQSQQASQRTDFYQAMAGNPRVTLLAGNDGVLLASADQGSNWQRRQIASGASIIDLDACGDGSFIALGFDNRLWHSRDDGLSWQSLELPTQEQMMTSTCAPDGSWWVAGSYSTLLSSSDQGDNWEENSLDEDATLTTLQFLDAQQAVITGEFGLVFTSGDGGTSWQQAGSLPDEFYPHASHFASLEEGWVGGLNGFIYHTTDGGESWQRQATPLAAPIFNFSANRDGLFAIGDHSSVLRLAGERWETLPTPNAPVYLRAASSSNDHRLTVAGGRGLLLNLDTRPALAAQAE</sequence>
<dbReference type="Pfam" id="PF14870">
    <property type="entry name" value="PSII_BNR"/>
    <property type="match status" value="1"/>
</dbReference>
<dbReference type="CDD" id="cd15482">
    <property type="entry name" value="Sialidase_non-viral"/>
    <property type="match status" value="1"/>
</dbReference>
<dbReference type="STRING" id="1392877.SAMN05216221_1421"/>
<dbReference type="PANTHER" id="PTHR47199:SF2">
    <property type="entry name" value="PHOTOSYSTEM II STABILITY_ASSEMBLY FACTOR HCF136, CHLOROPLASTIC"/>
    <property type="match status" value="1"/>
</dbReference>
<protein>
    <recommendedName>
        <fullName evidence="3">Photosynthesis system II assembly factor Ycf48/Hcf136-like domain-containing protein</fullName>
    </recommendedName>
</protein>
<dbReference type="Proteomes" id="UP000243359">
    <property type="component" value="Chromosome I"/>
</dbReference>
<dbReference type="GO" id="GO:0015979">
    <property type="term" value="P:photosynthesis"/>
    <property type="evidence" value="ECO:0007669"/>
    <property type="project" value="UniProtKB-KW"/>
</dbReference>
<keyword evidence="2" id="KW-0604">Photosystem II</keyword>
<feature type="domain" description="Photosynthesis system II assembly factor Ycf48/Hcf136-like" evidence="3">
    <location>
        <begin position="171"/>
        <end position="257"/>
    </location>
</feature>
<dbReference type="Gene3D" id="2.130.10.10">
    <property type="entry name" value="YVTN repeat-like/Quinoprotein amine dehydrogenase"/>
    <property type="match status" value="2"/>
</dbReference>